<organism evidence="1 2">
    <name type="scientific">Strongylus vulgaris</name>
    <name type="common">Blood worm</name>
    <dbReference type="NCBI Taxonomy" id="40348"/>
    <lineage>
        <taxon>Eukaryota</taxon>
        <taxon>Metazoa</taxon>
        <taxon>Ecdysozoa</taxon>
        <taxon>Nematoda</taxon>
        <taxon>Chromadorea</taxon>
        <taxon>Rhabditida</taxon>
        <taxon>Rhabditina</taxon>
        <taxon>Rhabditomorpha</taxon>
        <taxon>Strongyloidea</taxon>
        <taxon>Strongylidae</taxon>
        <taxon>Strongylus</taxon>
    </lineage>
</organism>
<dbReference type="EMBL" id="UYYB01002396">
    <property type="protein sequence ID" value="VDM66249.1"/>
    <property type="molecule type" value="Genomic_DNA"/>
</dbReference>
<reference evidence="1 2" key="1">
    <citation type="submission" date="2018-11" db="EMBL/GenBank/DDBJ databases">
        <authorList>
            <consortium name="Pathogen Informatics"/>
        </authorList>
    </citation>
    <scope>NUCLEOTIDE SEQUENCE [LARGE SCALE GENOMIC DNA]</scope>
</reference>
<dbReference type="Proteomes" id="UP000270094">
    <property type="component" value="Unassembled WGS sequence"/>
</dbReference>
<evidence type="ECO:0000313" key="2">
    <source>
        <dbReference type="Proteomes" id="UP000270094"/>
    </source>
</evidence>
<dbReference type="AlphaFoldDB" id="A0A3P7IHH1"/>
<accession>A0A3P7IHH1</accession>
<proteinExistence type="predicted"/>
<protein>
    <submittedName>
        <fullName evidence="1">Uncharacterized protein</fullName>
    </submittedName>
</protein>
<dbReference type="OrthoDB" id="5875692at2759"/>
<name>A0A3P7IHH1_STRVU</name>
<keyword evidence="2" id="KW-1185">Reference proteome</keyword>
<gene>
    <name evidence="1" type="ORF">SVUK_LOCUS1247</name>
</gene>
<evidence type="ECO:0000313" key="1">
    <source>
        <dbReference type="EMBL" id="VDM66249.1"/>
    </source>
</evidence>
<sequence>MKKRQVSQFNSVHDPIGLAAVLSVKLKSLMRKITLNIDWKVVPDVLCKLCCMQRSIEQRLAYFDAGITHYLVIRLFGLFQTLVKWPSQAFILGTNGSIRSMDWLAVKRD</sequence>